<protein>
    <submittedName>
        <fullName evidence="1">Uncharacterized protein</fullName>
    </submittedName>
</protein>
<gene>
    <name evidence="1" type="ORF">I5589_20710</name>
</gene>
<name>A0ABS1AZM3_BURVI</name>
<dbReference type="Proteomes" id="UP000808215">
    <property type="component" value="Unassembled WGS sequence"/>
</dbReference>
<comment type="caution">
    <text evidence="1">The sequence shown here is derived from an EMBL/GenBank/DDBJ whole genome shotgun (WGS) entry which is preliminary data.</text>
</comment>
<organism evidence="1 2">
    <name type="scientific">Burkholderia vietnamiensis</name>
    <dbReference type="NCBI Taxonomy" id="60552"/>
    <lineage>
        <taxon>Bacteria</taxon>
        <taxon>Pseudomonadati</taxon>
        <taxon>Pseudomonadota</taxon>
        <taxon>Betaproteobacteria</taxon>
        <taxon>Burkholderiales</taxon>
        <taxon>Burkholderiaceae</taxon>
        <taxon>Burkholderia</taxon>
        <taxon>Burkholderia cepacia complex</taxon>
    </lineage>
</organism>
<dbReference type="RefSeq" id="WP_126221045.1">
    <property type="nucleotide sequence ID" value="NZ_CADFEG010000034.1"/>
</dbReference>
<evidence type="ECO:0000313" key="1">
    <source>
        <dbReference type="EMBL" id="MBJ9689498.1"/>
    </source>
</evidence>
<evidence type="ECO:0000313" key="2">
    <source>
        <dbReference type="Proteomes" id="UP000808215"/>
    </source>
</evidence>
<accession>A0ABS1AZM3</accession>
<proteinExistence type="predicted"/>
<sequence length="119" mass="13084">MDIGIVRREIGPAGGGRCFSEIGFAVRLHRAPGSAIRLSFRLRVVLRRAHDACRRGGSGETLWRLRRAATIDVRQSRRGVVIAHRGSLTCWPIGRGEADSAIWIRAELLGRLFVGDPSA</sequence>
<keyword evidence="2" id="KW-1185">Reference proteome</keyword>
<dbReference type="EMBL" id="JADVKH010000051">
    <property type="protein sequence ID" value="MBJ9689498.1"/>
    <property type="molecule type" value="Genomic_DNA"/>
</dbReference>
<reference evidence="1 2" key="1">
    <citation type="submission" date="2020-11" db="EMBL/GenBank/DDBJ databases">
        <title>Enhanced detection system for hospital associated transmission using whole genome sequencing surveillance.</title>
        <authorList>
            <person name="Harrison L.H."/>
            <person name="Van Tyne D."/>
            <person name="Marsh J.W."/>
            <person name="Griffith M.P."/>
            <person name="Snyder D.J."/>
            <person name="Cooper V.S."/>
            <person name="Mustapha M."/>
        </authorList>
    </citation>
    <scope>NUCLEOTIDE SEQUENCE [LARGE SCALE GENOMIC DNA]</scope>
    <source>
        <strain evidence="1 2">BC00020</strain>
    </source>
</reference>